<dbReference type="GO" id="GO:0016094">
    <property type="term" value="P:polyprenol biosynthetic process"/>
    <property type="evidence" value="ECO:0000318"/>
    <property type="project" value="GO_Central"/>
</dbReference>
<proteinExistence type="inferred from homology"/>
<evidence type="ECO:0000313" key="7">
    <source>
        <dbReference type="Proteomes" id="UP000004994"/>
    </source>
</evidence>
<dbReference type="InterPro" id="IPR018520">
    <property type="entry name" value="UPP_synth-like_CS"/>
</dbReference>
<evidence type="ECO:0000256" key="2">
    <source>
        <dbReference type="ARBA" id="ARBA00022528"/>
    </source>
</evidence>
<dbReference type="PANTHER" id="PTHR10291:SF46">
    <property type="entry name" value="CIS-PRENYLTRANSFERASE 4, CHLOROPLASTIC"/>
    <property type="match status" value="1"/>
</dbReference>
<evidence type="ECO:0000313" key="6">
    <source>
        <dbReference type="EnsemblPlants" id="Solyc10g085150.2.1"/>
    </source>
</evidence>
<dbReference type="InterPro" id="IPR036424">
    <property type="entry name" value="UPP_synth-like_sf"/>
</dbReference>
<dbReference type="CDD" id="cd00475">
    <property type="entry name" value="Cis_IPPS"/>
    <property type="match status" value="1"/>
</dbReference>
<dbReference type="Gene3D" id="3.40.1180.10">
    <property type="entry name" value="Decaprenyl diphosphate synthase-like"/>
    <property type="match status" value="2"/>
</dbReference>
<dbReference type="GO" id="GO:0009570">
    <property type="term" value="C:chloroplast stroma"/>
    <property type="evidence" value="ECO:0000318"/>
    <property type="project" value="GO_Central"/>
</dbReference>
<dbReference type="HAMAP" id="MF_01139">
    <property type="entry name" value="ISPT"/>
    <property type="match status" value="1"/>
</dbReference>
<dbReference type="EnsemblPlants" id="Solyc10g085150.2.1">
    <property type="protein sequence ID" value="Solyc10g085150.2.1"/>
    <property type="gene ID" value="Solyc10g085150.2"/>
</dbReference>
<keyword evidence="3" id="KW-0934">Plastid</keyword>
<keyword evidence="2" id="KW-0150">Chloroplast</keyword>
<dbReference type="InterPro" id="IPR001441">
    <property type="entry name" value="UPP_synth-like"/>
</dbReference>
<dbReference type="FunCoup" id="A0A7E6V9V6">
    <property type="interactions" value="12"/>
</dbReference>
<sequence length="474" mass="53224">MAFSLQLQQIFVSYTRFCSQPKSITNPLISLKLPSIHPLAFAQNAAVSNIDTGVAAIDGSAEEVSLPPQLRRELMPKHVALIMDGNRRWAKMRGLPVALGYEAGIRAVRKIIELCGNWGIMVLTLFAFSSDNWLRPKVEVDILMSLFERALNDELENFAREGIRISIIGDSSKLPKSLQDLIAKAVKTTKENSRLHLVVAVNYSGQHDVVQACQTIAQKVKDDIIETKDINSFLIEQELQTNCIDFPCPDLLIRTSGELRLSNFLLWQLAYSELFFSHSHWPDFGEAEFLEALCSFQQRQRRYGSNTGAACSIEQPLSHDPANGQLTGIRLSIIGDASQLPKSLQDLIDKAVMATKANSRLHILVAINYSGQYDVVQACQTIAQRVKDGNIEPEDINSLLVEQELQTKCTEFPSPDLLIRTSGELRLSNFLLWQLAYTELFFSHSQWPDFGEAEFLEALCSFQQRQRRYGGQSS</sequence>
<protein>
    <recommendedName>
        <fullName evidence="8">Alkyl transferase</fullName>
    </recommendedName>
</protein>
<dbReference type="FunFam" id="3.40.1180.10:FF:000001">
    <property type="entry name" value="(2E,6E)-farnesyl-diphosphate-specific ditrans,polycis-undecaprenyl-diphosphate synthase"/>
    <property type="match status" value="2"/>
</dbReference>
<dbReference type="NCBIfam" id="TIGR00055">
    <property type="entry name" value="uppS"/>
    <property type="match status" value="2"/>
</dbReference>
<keyword evidence="4" id="KW-0808">Transferase</keyword>
<dbReference type="SUPFAM" id="SSF64005">
    <property type="entry name" value="Undecaprenyl diphosphate synthase"/>
    <property type="match status" value="2"/>
</dbReference>
<dbReference type="GO" id="GO:0009668">
    <property type="term" value="P:plastid membrane organization"/>
    <property type="evidence" value="ECO:0000318"/>
    <property type="project" value="GO_Central"/>
</dbReference>
<evidence type="ECO:0000256" key="1">
    <source>
        <dbReference type="ARBA" id="ARBA00004229"/>
    </source>
</evidence>
<reference evidence="6" key="2">
    <citation type="submission" date="2020-10" db="UniProtKB">
        <authorList>
            <consortium name="EnsemblPlants"/>
        </authorList>
    </citation>
    <scope>IDENTIFICATION</scope>
    <source>
        <strain evidence="6">cv. Heinz 1706</strain>
    </source>
</reference>
<dbReference type="AlphaFoldDB" id="A0A7E6V9V6"/>
<keyword evidence="7" id="KW-1185">Reference proteome</keyword>
<name>A0A7E6V9V6_SOLLC</name>
<dbReference type="GO" id="GO:0009409">
    <property type="term" value="P:response to cold"/>
    <property type="evidence" value="ECO:0000318"/>
    <property type="project" value="GO_Central"/>
</dbReference>
<dbReference type="OMA" id="FILAINY"/>
<evidence type="ECO:0000256" key="4">
    <source>
        <dbReference type="ARBA" id="ARBA00022679"/>
    </source>
</evidence>
<dbReference type="Gramene" id="Solyc10g085150.2.1">
    <property type="protein sequence ID" value="Solyc10g085150.2.1"/>
    <property type="gene ID" value="Solyc10g085150.2"/>
</dbReference>
<dbReference type="PROSITE" id="PS01066">
    <property type="entry name" value="UPP_SYNTHASE"/>
    <property type="match status" value="2"/>
</dbReference>
<comment type="subcellular location">
    <subcellularLocation>
        <location evidence="1">Plastid</location>
        <location evidence="1">Chloroplast</location>
    </subcellularLocation>
</comment>
<dbReference type="GO" id="GO:0004659">
    <property type="term" value="F:prenyltransferase activity"/>
    <property type="evidence" value="ECO:0007669"/>
    <property type="project" value="UniProtKB-ARBA"/>
</dbReference>
<dbReference type="InParanoid" id="A0A7E6V9V6"/>
<keyword evidence="5" id="KW-0809">Transit peptide</keyword>
<reference evidence="6 7" key="1">
    <citation type="journal article" date="2012" name="Nature">
        <title>The tomato genome sequence provides insights into fleshy fruit evolution.</title>
        <authorList>
            <consortium name="Tomato Genome Consortium"/>
        </authorList>
    </citation>
    <scope>NUCLEOTIDE SEQUENCE [LARGE SCALE GENOMIC DNA]</scope>
    <source>
        <strain evidence="6 7">cv. Heinz 1706</strain>
    </source>
</reference>
<dbReference type="Proteomes" id="UP000004994">
    <property type="component" value="Chromosome 10"/>
</dbReference>
<accession>A0A7E6V9V6</accession>
<evidence type="ECO:0000256" key="3">
    <source>
        <dbReference type="ARBA" id="ARBA00022640"/>
    </source>
</evidence>
<dbReference type="PANTHER" id="PTHR10291">
    <property type="entry name" value="DEHYDRODOLICHYL DIPHOSPHATE SYNTHASE FAMILY MEMBER"/>
    <property type="match status" value="1"/>
</dbReference>
<dbReference type="Pfam" id="PF01255">
    <property type="entry name" value="Prenyltransf"/>
    <property type="match status" value="2"/>
</dbReference>
<organism evidence="6 7">
    <name type="scientific">Solanum lycopersicum</name>
    <name type="common">Tomato</name>
    <name type="synonym">Lycopersicon esculentum</name>
    <dbReference type="NCBI Taxonomy" id="4081"/>
    <lineage>
        <taxon>Eukaryota</taxon>
        <taxon>Viridiplantae</taxon>
        <taxon>Streptophyta</taxon>
        <taxon>Embryophyta</taxon>
        <taxon>Tracheophyta</taxon>
        <taxon>Spermatophyta</taxon>
        <taxon>Magnoliopsida</taxon>
        <taxon>eudicotyledons</taxon>
        <taxon>Gunneridae</taxon>
        <taxon>Pentapetalae</taxon>
        <taxon>asterids</taxon>
        <taxon>lamiids</taxon>
        <taxon>Solanales</taxon>
        <taxon>Solanaceae</taxon>
        <taxon>Solanoideae</taxon>
        <taxon>Solaneae</taxon>
        <taxon>Solanum</taxon>
        <taxon>Solanum subgen. Lycopersicon</taxon>
    </lineage>
</organism>
<evidence type="ECO:0008006" key="8">
    <source>
        <dbReference type="Google" id="ProtNLM"/>
    </source>
</evidence>
<evidence type="ECO:0000256" key="5">
    <source>
        <dbReference type="ARBA" id="ARBA00022946"/>
    </source>
</evidence>
<dbReference type="GO" id="GO:0000287">
    <property type="term" value="F:magnesium ion binding"/>
    <property type="evidence" value="ECO:0007669"/>
    <property type="project" value="UniProtKB-ARBA"/>
</dbReference>